<dbReference type="AlphaFoldDB" id="A0AA48HAL0"/>
<dbReference type="SUPFAM" id="SSF110857">
    <property type="entry name" value="Gamma-glutamyl cyclotransferase-like"/>
    <property type="match status" value="1"/>
</dbReference>
<dbReference type="EMBL" id="AP027266">
    <property type="protein sequence ID" value="BDW84758.1"/>
    <property type="molecule type" value="Genomic_DNA"/>
</dbReference>
<dbReference type="CDD" id="cd06661">
    <property type="entry name" value="GGCT_like"/>
    <property type="match status" value="1"/>
</dbReference>
<protein>
    <recommendedName>
        <fullName evidence="3">Gamma-glutamyl AIG2-like cyclotransferase</fullName>
    </recommendedName>
</protein>
<gene>
    <name evidence="1" type="ORF">MACH21_09350</name>
</gene>
<dbReference type="InterPro" id="IPR036568">
    <property type="entry name" value="GGCT-like_sf"/>
</dbReference>
<dbReference type="KEGG" id="rmai:MACH21_09350"/>
<evidence type="ECO:0000313" key="2">
    <source>
        <dbReference type="Proteomes" id="UP001337723"/>
    </source>
</evidence>
<accession>A0AA48HAL0</accession>
<proteinExistence type="predicted"/>
<name>A0AA48HAL0_9RHOB</name>
<sequence length="199" mass="21780">MCIPGALAIKTDMEMARDPFFFGYGSLVNRATHVYEPARPARVRGWARVWRGTSLRKLAYLSAIEAPGVEIEGLIAPVPGGDWAALDLREAAYARHALRDVTHDLPGAAEVMIYKVEPRHVAEGGAHPILLSYLDVVVQGYLREFGEAGVGRFFETTGGWEVGVLDDRDAPQYPRAQVSSDRERGMVDAALKDLGVGFL</sequence>
<reference evidence="1 2" key="1">
    <citation type="submission" date="2023-01" db="EMBL/GenBank/DDBJ databases">
        <title>Complete genome sequence of Roseicyclus marinus strain Dej080120_10.</title>
        <authorList>
            <person name="Ueki S."/>
            <person name="Maruyama F."/>
        </authorList>
    </citation>
    <scope>NUCLEOTIDE SEQUENCE [LARGE SCALE GENOMIC DNA]</scope>
    <source>
        <strain evidence="1 2">Dej080120_10</strain>
    </source>
</reference>
<dbReference type="Proteomes" id="UP001337723">
    <property type="component" value="Chromosome"/>
</dbReference>
<evidence type="ECO:0008006" key="3">
    <source>
        <dbReference type="Google" id="ProtNLM"/>
    </source>
</evidence>
<organism evidence="1 2">
    <name type="scientific">Roseicyclus marinus</name>
    <dbReference type="NCBI Taxonomy" id="2161673"/>
    <lineage>
        <taxon>Bacteria</taxon>
        <taxon>Pseudomonadati</taxon>
        <taxon>Pseudomonadota</taxon>
        <taxon>Alphaproteobacteria</taxon>
        <taxon>Rhodobacterales</taxon>
        <taxon>Roseobacteraceae</taxon>
        <taxon>Roseicyclus</taxon>
    </lineage>
</organism>
<keyword evidence="2" id="KW-1185">Reference proteome</keyword>
<evidence type="ECO:0000313" key="1">
    <source>
        <dbReference type="EMBL" id="BDW84758.1"/>
    </source>
</evidence>
<dbReference type="Gene3D" id="3.10.490.10">
    <property type="entry name" value="Gamma-glutamyl cyclotransferase-like"/>
    <property type="match status" value="1"/>
</dbReference>
<dbReference type="InterPro" id="IPR013024">
    <property type="entry name" value="GGCT-like"/>
</dbReference>